<keyword evidence="1 4" id="KW-0732">Signal</keyword>
<dbReference type="PANTHER" id="PTHR23268:SF102">
    <property type="entry name" value="IMMUNOGLOBULIN V-SET DOMAIN-CONTAINING PROTEIN"/>
    <property type="match status" value="1"/>
</dbReference>
<sequence>MFFMVFIFCCLHLPGNKGAYDTKNVVQKPPSIFKRTGESVDSEINCSHDIKDLDIILWYKQVQHDMEYLGYLNRNMALLENDLPGQISFDGDGKKYSDLTVSNLSISDSGVYFCAVRQHSATKCPQVNTKTLESTPDKQDVQEPKHLASSLQLH</sequence>
<organism evidence="6 7">
    <name type="scientific">Pleuronectes platessa</name>
    <name type="common">European plaice</name>
    <dbReference type="NCBI Taxonomy" id="8262"/>
    <lineage>
        <taxon>Eukaryota</taxon>
        <taxon>Metazoa</taxon>
        <taxon>Chordata</taxon>
        <taxon>Craniata</taxon>
        <taxon>Vertebrata</taxon>
        <taxon>Euteleostomi</taxon>
        <taxon>Actinopterygii</taxon>
        <taxon>Neopterygii</taxon>
        <taxon>Teleostei</taxon>
        <taxon>Neoteleostei</taxon>
        <taxon>Acanthomorphata</taxon>
        <taxon>Carangaria</taxon>
        <taxon>Pleuronectiformes</taxon>
        <taxon>Pleuronectoidei</taxon>
        <taxon>Pleuronectidae</taxon>
        <taxon>Pleuronectes</taxon>
    </lineage>
</organism>
<accession>A0A9N7YZM1</accession>
<dbReference type="Proteomes" id="UP001153269">
    <property type="component" value="Unassembled WGS sequence"/>
</dbReference>
<dbReference type="PANTHER" id="PTHR23268">
    <property type="entry name" value="T-CELL RECEPTOR BETA CHAIN"/>
    <property type="match status" value="1"/>
</dbReference>
<dbReference type="InterPro" id="IPR007110">
    <property type="entry name" value="Ig-like_dom"/>
</dbReference>
<dbReference type="InterPro" id="IPR013783">
    <property type="entry name" value="Ig-like_fold"/>
</dbReference>
<dbReference type="Pfam" id="PF07686">
    <property type="entry name" value="V-set"/>
    <property type="match status" value="1"/>
</dbReference>
<dbReference type="InterPro" id="IPR013106">
    <property type="entry name" value="Ig_V-set"/>
</dbReference>
<evidence type="ECO:0000256" key="1">
    <source>
        <dbReference type="ARBA" id="ARBA00022729"/>
    </source>
</evidence>
<gene>
    <name evidence="6" type="ORF">PLEPLA_LOCUS38002</name>
</gene>
<feature type="chain" id="PRO_5040347819" description="Ig-like domain-containing protein" evidence="4">
    <location>
        <begin position="19"/>
        <end position="154"/>
    </location>
</feature>
<feature type="domain" description="Ig-like" evidence="5">
    <location>
        <begin position="23"/>
        <end position="133"/>
    </location>
</feature>
<evidence type="ECO:0000256" key="2">
    <source>
        <dbReference type="ARBA" id="ARBA00022859"/>
    </source>
</evidence>
<evidence type="ECO:0000256" key="4">
    <source>
        <dbReference type="SAM" id="SignalP"/>
    </source>
</evidence>
<dbReference type="SUPFAM" id="SSF48726">
    <property type="entry name" value="Immunoglobulin"/>
    <property type="match status" value="1"/>
</dbReference>
<evidence type="ECO:0000313" key="6">
    <source>
        <dbReference type="EMBL" id="CAB1450313.1"/>
    </source>
</evidence>
<name>A0A9N7YZM1_PLEPL</name>
<evidence type="ECO:0000259" key="5">
    <source>
        <dbReference type="PROSITE" id="PS50835"/>
    </source>
</evidence>
<reference evidence="6" key="1">
    <citation type="submission" date="2020-03" db="EMBL/GenBank/DDBJ databases">
        <authorList>
            <person name="Weist P."/>
        </authorList>
    </citation>
    <scope>NUCLEOTIDE SEQUENCE</scope>
</reference>
<feature type="region of interest" description="Disordered" evidence="3">
    <location>
        <begin position="129"/>
        <end position="154"/>
    </location>
</feature>
<proteinExistence type="predicted"/>
<evidence type="ECO:0000256" key="3">
    <source>
        <dbReference type="SAM" id="MobiDB-lite"/>
    </source>
</evidence>
<dbReference type="Gene3D" id="2.60.40.10">
    <property type="entry name" value="Immunoglobulins"/>
    <property type="match status" value="1"/>
</dbReference>
<dbReference type="AlphaFoldDB" id="A0A9N7YZM1"/>
<keyword evidence="7" id="KW-1185">Reference proteome</keyword>
<comment type="caution">
    <text evidence="6">The sequence shown here is derived from an EMBL/GenBank/DDBJ whole genome shotgun (WGS) entry which is preliminary data.</text>
</comment>
<evidence type="ECO:0000313" key="7">
    <source>
        <dbReference type="Proteomes" id="UP001153269"/>
    </source>
</evidence>
<keyword evidence="2" id="KW-0391">Immunity</keyword>
<dbReference type="PROSITE" id="PS50835">
    <property type="entry name" value="IG_LIKE"/>
    <property type="match status" value="1"/>
</dbReference>
<dbReference type="GO" id="GO:0007166">
    <property type="term" value="P:cell surface receptor signaling pathway"/>
    <property type="evidence" value="ECO:0007669"/>
    <property type="project" value="TreeGrafter"/>
</dbReference>
<protein>
    <recommendedName>
        <fullName evidence="5">Ig-like domain-containing protein</fullName>
    </recommendedName>
</protein>
<feature type="signal peptide" evidence="4">
    <location>
        <begin position="1"/>
        <end position="18"/>
    </location>
</feature>
<dbReference type="EMBL" id="CADEAL010004048">
    <property type="protein sequence ID" value="CAB1450313.1"/>
    <property type="molecule type" value="Genomic_DNA"/>
</dbReference>
<dbReference type="GO" id="GO:0002376">
    <property type="term" value="P:immune system process"/>
    <property type="evidence" value="ECO:0007669"/>
    <property type="project" value="UniProtKB-KW"/>
</dbReference>
<dbReference type="InterPro" id="IPR036179">
    <property type="entry name" value="Ig-like_dom_sf"/>
</dbReference>
<feature type="compositionally biased region" description="Basic and acidic residues" evidence="3">
    <location>
        <begin position="135"/>
        <end position="146"/>
    </location>
</feature>
<dbReference type="InterPro" id="IPR050413">
    <property type="entry name" value="TCR_beta_variable"/>
</dbReference>
<dbReference type="GO" id="GO:0005886">
    <property type="term" value="C:plasma membrane"/>
    <property type="evidence" value="ECO:0007669"/>
    <property type="project" value="TreeGrafter"/>
</dbReference>